<dbReference type="SUPFAM" id="SSF52374">
    <property type="entry name" value="Nucleotidylyl transferase"/>
    <property type="match status" value="1"/>
</dbReference>
<evidence type="ECO:0000313" key="2">
    <source>
        <dbReference type="EMBL" id="THH08878.1"/>
    </source>
</evidence>
<dbReference type="PANTHER" id="PTHR31285:SF0">
    <property type="entry name" value="NICOTINAMIDE MONONUCLEOTIDE ADENYLYLTRANSFERASE"/>
    <property type="match status" value="1"/>
</dbReference>
<evidence type="ECO:0000256" key="1">
    <source>
        <dbReference type="SAM" id="MobiDB-lite"/>
    </source>
</evidence>
<keyword evidence="3" id="KW-1185">Reference proteome</keyword>
<evidence type="ECO:0008006" key="4">
    <source>
        <dbReference type="Google" id="ProtNLM"/>
    </source>
</evidence>
<accession>A0A4S4LCW9</accession>
<dbReference type="Gene3D" id="3.40.50.620">
    <property type="entry name" value="HUPs"/>
    <property type="match status" value="1"/>
</dbReference>
<protein>
    <recommendedName>
        <fullName evidence="4">Nicotinamide-nucleotide adenylyltransferase</fullName>
    </recommendedName>
</protein>
<proteinExistence type="predicted"/>
<gene>
    <name evidence="2" type="ORF">EW145_g2410</name>
</gene>
<organism evidence="2 3">
    <name type="scientific">Phellinidium pouzarii</name>
    <dbReference type="NCBI Taxonomy" id="167371"/>
    <lineage>
        <taxon>Eukaryota</taxon>
        <taxon>Fungi</taxon>
        <taxon>Dikarya</taxon>
        <taxon>Basidiomycota</taxon>
        <taxon>Agaricomycotina</taxon>
        <taxon>Agaricomycetes</taxon>
        <taxon>Hymenochaetales</taxon>
        <taxon>Hymenochaetaceae</taxon>
        <taxon>Phellinidium</taxon>
    </lineage>
</organism>
<dbReference type="OrthoDB" id="2333384at2759"/>
<dbReference type="InterPro" id="IPR014729">
    <property type="entry name" value="Rossmann-like_a/b/a_fold"/>
</dbReference>
<dbReference type="Proteomes" id="UP000308199">
    <property type="component" value="Unassembled WGS sequence"/>
</dbReference>
<name>A0A4S4LCW9_9AGAM</name>
<dbReference type="GO" id="GO:0005634">
    <property type="term" value="C:nucleus"/>
    <property type="evidence" value="ECO:0007669"/>
    <property type="project" value="TreeGrafter"/>
</dbReference>
<dbReference type="AlphaFoldDB" id="A0A4S4LCW9"/>
<evidence type="ECO:0000313" key="3">
    <source>
        <dbReference type="Proteomes" id="UP000308199"/>
    </source>
</evidence>
<feature type="region of interest" description="Disordered" evidence="1">
    <location>
        <begin position="1"/>
        <end position="36"/>
    </location>
</feature>
<dbReference type="GO" id="GO:0005737">
    <property type="term" value="C:cytoplasm"/>
    <property type="evidence" value="ECO:0007669"/>
    <property type="project" value="TreeGrafter"/>
</dbReference>
<dbReference type="InterPro" id="IPR014752">
    <property type="entry name" value="Arrestin-like_C"/>
</dbReference>
<sequence length="751" mass="82654">MVSANNFGSERNAAGKRDSELPSYADSPRTTRAADTVLITPPSNSISTQHDYWLDNTKGKHWLSLRVFSRAPTSKTLPVFYNCDEVRGEVMMELEKPEGYKGVVVGISAENTIVGQESEAFVDLSTTLWSPTPSSPKLSGSLVWPFSLTLPKEAMVSISSKDPPKSYPLPPTFSERASPAYIDYKITITVKRGMFKVNQTFAYVPRWIAPPPSSLRRLAYSDGSPLIGPEGDPEGWKNLPPVKVAGTLFDAKTVQFEATLVLGSPLSYATGSPIPLLLTLTSADAQVLDLLSQPSAISVFLTRTIAIGSTATDETAPRRSNNTFLEHINRAFWWPSEEGAPQEDTRVLHGEIDVKKGMRPGFVFPRLSIRYYLSMLPFSASGFVQTETAAPNSPLLSEKISIVTENAPGVIPRSHAPPGFSLPWGASHSHTFKLISTLPLWPRIFKMASRSVLRHRSTVELVYQSHARWPLAPSQSVTSTLTDSSKAGLRISILDSSFNPPTLAHLALARSTPAREEGLDYDARLLLLSVRNADKALKPGDASYAQRLEMMILLANELEKEAGPSTDSKSDNVAVAIIDEPTFVRNSSETETSIHTPVKLTFIMGFDTLERLLAPRYYGDSLDEMYMALKRFFAPDPDGDGSAVVCAWRRGSRPEYSPPAVGYLPAADAPEFNKRENMLVSETQKKLQETLLLAQPFVEAGSVSFTELTEQEMTLSSSEIRTERAKGSVKWLLMVPARVGEYIVQEEIYVQ</sequence>
<dbReference type="GO" id="GO:0000309">
    <property type="term" value="F:nicotinamide-nucleotide adenylyltransferase activity"/>
    <property type="evidence" value="ECO:0007669"/>
    <property type="project" value="TreeGrafter"/>
</dbReference>
<dbReference type="EMBL" id="SGPK01000083">
    <property type="protein sequence ID" value="THH08878.1"/>
    <property type="molecule type" value="Genomic_DNA"/>
</dbReference>
<dbReference type="Gene3D" id="2.60.40.640">
    <property type="match status" value="1"/>
</dbReference>
<dbReference type="GO" id="GO:0016887">
    <property type="term" value="F:ATP hydrolysis activity"/>
    <property type="evidence" value="ECO:0007669"/>
    <property type="project" value="TreeGrafter"/>
</dbReference>
<reference evidence="2 3" key="1">
    <citation type="submission" date="2019-02" db="EMBL/GenBank/DDBJ databases">
        <title>Genome sequencing of the rare red list fungi Phellinidium pouzarii.</title>
        <authorList>
            <person name="Buettner E."/>
            <person name="Kellner H."/>
        </authorList>
    </citation>
    <scope>NUCLEOTIDE SEQUENCE [LARGE SCALE GENOMIC DNA]</scope>
    <source>
        <strain evidence="2 3">DSM 108285</strain>
    </source>
</reference>
<comment type="caution">
    <text evidence="2">The sequence shown here is derived from an EMBL/GenBank/DDBJ whole genome shotgun (WGS) entry which is preliminary data.</text>
</comment>
<dbReference type="PANTHER" id="PTHR31285">
    <property type="entry name" value="NICOTINAMIDE MONONUCLEOTIDE ADENYLYLTRANSFERASE"/>
    <property type="match status" value="1"/>
</dbReference>